<name>A0A369BC48_9BACL</name>
<organism evidence="4 5">
    <name type="scientific">Fontibacillus phaseoli</name>
    <dbReference type="NCBI Taxonomy" id="1416533"/>
    <lineage>
        <taxon>Bacteria</taxon>
        <taxon>Bacillati</taxon>
        <taxon>Bacillota</taxon>
        <taxon>Bacilli</taxon>
        <taxon>Bacillales</taxon>
        <taxon>Paenibacillaceae</taxon>
        <taxon>Fontibacillus</taxon>
    </lineage>
</organism>
<feature type="domain" description="SLH" evidence="3">
    <location>
        <begin position="80"/>
        <end position="145"/>
    </location>
</feature>
<keyword evidence="1 2" id="KW-0732">Signal</keyword>
<accession>A0A369BC48</accession>
<evidence type="ECO:0000313" key="5">
    <source>
        <dbReference type="Proteomes" id="UP000253090"/>
    </source>
</evidence>
<sequence>MKKILSVALSTAMAFSMFASVAFGADAKLTDEQQFNALKEAGIFTGYPDGQSHLEKALTRAELAKIIVKSIGLEPVNGVASYKDKNYTVNHWAAPFIESATQAGILNGKDPVKKLFDPTGNVTVQELAKVLVTALKLEVPTDANNTASDWAKGYVAAAVKAGYISEGVNYQANATRSQAVVAAYAIYEANQVPTVKSYKVVDPKNVEFTMSDNEVVKVPLEKALEANKETEVKFTYKDKEYTHKVTYVTTVAQKVESVKSEALKQIVVTFDGSVDAETAGDEDNYIIKDRSFHSATVSSDKKSVTLLVDEKSSSLVNQKEIELEIKNIKNEDGTKTFSQKVKFTPLDVAAPTVKEVTGLGTKAFKIKFSEPVNPGAAMTSSSYKIDGKAIGASIKFSYPDTVIVQTALTTGEHTVSVENVKDFAGLGVAAVSNTFTVTEDTVAPEVVSATTKDLKEVIVEFNETIKAVAEASANTSSNKASRVVIEDNKVRLFFNNPINYSENTITLKGVTDYSDNKADREVKVTPKLDTVRPTVSDLELKLNSDGHYVAKVRFSEDLDDASAKDKANYVVKKSDGTVATVAGLNSKGNPTITPGFDGNNKRVILVDLGSELKTEKYTLTISGIKDTASIGNVMLPVTLDLDVSKAAKGEIDRVWYGDAEPGYKYVYVEFNKDVATSGEGSATVAAKYYLLNGTTSVGQLTDENNDVDILTSKSVRIKTKLLNNINQTDIKNYSIQASYIANSEGEFLKQNGRYELTKSFSDSQYIGIKTDSVKAISTTEIKVEFDSKINNLSETDFLIGNQTAYSYTLASDGKSVTLKLNDTDSTRLPSDLKNADGTPIKLSTVAQSNIYTQNEHGVKLEENKNLTIVDEIKPELKDDSLRLVNVTATTATYDISFDVTENVKFNTSVYNVGLTDQVDLVNRNLEIEAVSNNVTYKGKVTTANFGTGKTVTFRVEFTKDGQTVPNLGANASFYLKVKGDNETNKYIVDGAGNGLKGDSLSRYYKN</sequence>
<dbReference type="Proteomes" id="UP000253090">
    <property type="component" value="Unassembled WGS sequence"/>
</dbReference>
<proteinExistence type="predicted"/>
<evidence type="ECO:0000256" key="2">
    <source>
        <dbReference type="SAM" id="SignalP"/>
    </source>
</evidence>
<feature type="chain" id="PRO_5016753430" evidence="2">
    <location>
        <begin position="25"/>
        <end position="1006"/>
    </location>
</feature>
<dbReference type="InterPro" id="IPR001119">
    <property type="entry name" value="SLH_dom"/>
</dbReference>
<evidence type="ECO:0000259" key="3">
    <source>
        <dbReference type="PROSITE" id="PS51272"/>
    </source>
</evidence>
<feature type="domain" description="SLH" evidence="3">
    <location>
        <begin position="18"/>
        <end position="78"/>
    </location>
</feature>
<reference evidence="4 5" key="1">
    <citation type="submission" date="2018-07" db="EMBL/GenBank/DDBJ databases">
        <title>Genomic Encyclopedia of Type Strains, Phase III (KMG-III): the genomes of soil and plant-associated and newly described type strains.</title>
        <authorList>
            <person name="Whitman W."/>
        </authorList>
    </citation>
    <scope>NUCLEOTIDE SEQUENCE [LARGE SCALE GENOMIC DNA]</scope>
    <source>
        <strain evidence="4 5">CECT 8333</strain>
    </source>
</reference>
<protein>
    <submittedName>
        <fullName evidence="4">S-layer family protein</fullName>
    </submittedName>
</protein>
<dbReference type="EMBL" id="QPJW01000005">
    <property type="protein sequence ID" value="RCX19099.1"/>
    <property type="molecule type" value="Genomic_DNA"/>
</dbReference>
<dbReference type="AlphaFoldDB" id="A0A369BC48"/>
<comment type="caution">
    <text evidence="4">The sequence shown here is derived from an EMBL/GenBank/DDBJ whole genome shotgun (WGS) entry which is preliminary data.</text>
</comment>
<gene>
    <name evidence="4" type="ORF">DFP94_105115</name>
</gene>
<evidence type="ECO:0000256" key="1">
    <source>
        <dbReference type="ARBA" id="ARBA00022729"/>
    </source>
</evidence>
<dbReference type="InterPro" id="IPR014755">
    <property type="entry name" value="Cu-Rt/internalin_Ig-like"/>
</dbReference>
<dbReference type="Gene3D" id="2.60.40.1220">
    <property type="match status" value="4"/>
</dbReference>
<dbReference type="PROSITE" id="PS51272">
    <property type="entry name" value="SLH"/>
    <property type="match status" value="2"/>
</dbReference>
<keyword evidence="5" id="KW-1185">Reference proteome</keyword>
<feature type="signal peptide" evidence="2">
    <location>
        <begin position="1"/>
        <end position="24"/>
    </location>
</feature>
<evidence type="ECO:0000313" key="4">
    <source>
        <dbReference type="EMBL" id="RCX19099.1"/>
    </source>
</evidence>